<accession>A0A1I3U1S0</accession>
<gene>
    <name evidence="1" type="ORF">SAMN04488138_1106</name>
</gene>
<proteinExistence type="predicted"/>
<evidence type="ECO:0000313" key="2">
    <source>
        <dbReference type="Proteomes" id="UP000183299"/>
    </source>
</evidence>
<evidence type="ECO:0000313" key="1">
    <source>
        <dbReference type="EMBL" id="SFJ76930.1"/>
    </source>
</evidence>
<reference evidence="1 2" key="1">
    <citation type="submission" date="2016-10" db="EMBL/GenBank/DDBJ databases">
        <authorList>
            <person name="de Groot N.N."/>
        </authorList>
    </citation>
    <scope>NUCLEOTIDE SEQUENCE [LARGE SCALE GENOMIC DNA]</scope>
    <source>
        <strain evidence="1 2">CGMCC 1.8891</strain>
    </source>
</reference>
<organism evidence="1 2">
    <name type="scientific">Celeribacter halophilus</name>
    <dbReference type="NCBI Taxonomy" id="576117"/>
    <lineage>
        <taxon>Bacteria</taxon>
        <taxon>Pseudomonadati</taxon>
        <taxon>Pseudomonadota</taxon>
        <taxon>Alphaproteobacteria</taxon>
        <taxon>Rhodobacterales</taxon>
        <taxon>Roseobacteraceae</taxon>
        <taxon>Celeribacter</taxon>
    </lineage>
</organism>
<dbReference type="STRING" id="576117.SAMN04488138_1106"/>
<dbReference type="Proteomes" id="UP000183299">
    <property type="component" value="Unassembled WGS sequence"/>
</dbReference>
<name>A0A1I3U1S0_9RHOB</name>
<dbReference type="AlphaFoldDB" id="A0A1I3U1S0"/>
<dbReference type="EMBL" id="FORY01000010">
    <property type="protein sequence ID" value="SFJ76930.1"/>
    <property type="molecule type" value="Genomic_DNA"/>
</dbReference>
<keyword evidence="2" id="KW-1185">Reference proteome</keyword>
<sequence length="73" mass="8418">MQPLTSRHRARTAMKLAQHALVFELGQIASYCFNRDTETQRQGIYTYFSLTGNEFGNLVSTMWLFQNAPQKMA</sequence>
<protein>
    <submittedName>
        <fullName evidence="1">Uncharacterized protein</fullName>
    </submittedName>
</protein>